<proteinExistence type="predicted"/>
<dbReference type="RefSeq" id="WP_271201646.1">
    <property type="nucleotide sequence ID" value="NZ_BSFL01000003.1"/>
</dbReference>
<evidence type="ECO:0000313" key="2">
    <source>
        <dbReference type="Proteomes" id="UP001143309"/>
    </source>
</evidence>
<organism evidence="1 2">
    <name type="scientific">Methylopila turkensis</name>
    <dbReference type="NCBI Taxonomy" id="1437816"/>
    <lineage>
        <taxon>Bacteria</taxon>
        <taxon>Pseudomonadati</taxon>
        <taxon>Pseudomonadota</taxon>
        <taxon>Alphaproteobacteria</taxon>
        <taxon>Hyphomicrobiales</taxon>
        <taxon>Methylopilaceae</taxon>
        <taxon>Methylopila</taxon>
    </lineage>
</organism>
<dbReference type="PANTHER" id="PTHR38453:SF1">
    <property type="entry name" value="CYTOPLASMIC PROTEIN"/>
    <property type="match status" value="1"/>
</dbReference>
<comment type="caution">
    <text evidence="1">The sequence shown here is derived from an EMBL/GenBank/DDBJ whole genome shotgun (WGS) entry which is preliminary data.</text>
</comment>
<sequence length="77" mass="8712">MRQAFASVRMKLDPLVCACRMARQTAHLMVGLQDYDAYAAHVRTTHPDIEPMDRATFYRQATDRRYGGGPGSAFRCC</sequence>
<reference evidence="1" key="2">
    <citation type="submission" date="2023-01" db="EMBL/GenBank/DDBJ databases">
        <authorList>
            <person name="Sun Q."/>
            <person name="Evtushenko L."/>
        </authorList>
    </citation>
    <scope>NUCLEOTIDE SEQUENCE</scope>
    <source>
        <strain evidence="1">VKM B-2748</strain>
    </source>
</reference>
<gene>
    <name evidence="1" type="ORF">GCM10008174_29230</name>
</gene>
<dbReference type="PANTHER" id="PTHR38453">
    <property type="entry name" value="CYTOPLASMIC PROTEIN-RELATED"/>
    <property type="match status" value="1"/>
</dbReference>
<dbReference type="AlphaFoldDB" id="A0A9W6JQ06"/>
<evidence type="ECO:0008006" key="3">
    <source>
        <dbReference type="Google" id="ProtNLM"/>
    </source>
</evidence>
<dbReference type="InterPro" id="IPR007423">
    <property type="entry name" value="Sel_put"/>
</dbReference>
<name>A0A9W6JQ06_9HYPH</name>
<evidence type="ECO:0000313" key="1">
    <source>
        <dbReference type="EMBL" id="GLK81182.1"/>
    </source>
</evidence>
<keyword evidence="2" id="KW-1185">Reference proteome</keyword>
<dbReference type="EMBL" id="BSFL01000003">
    <property type="protein sequence ID" value="GLK81182.1"/>
    <property type="molecule type" value="Genomic_DNA"/>
</dbReference>
<dbReference type="Pfam" id="PF04328">
    <property type="entry name" value="Sel_put"/>
    <property type="match status" value="1"/>
</dbReference>
<dbReference type="Proteomes" id="UP001143309">
    <property type="component" value="Unassembled WGS sequence"/>
</dbReference>
<accession>A0A9W6JQ06</accession>
<protein>
    <recommendedName>
        <fullName evidence="3">YbdD/YjiX family protein</fullName>
    </recommendedName>
</protein>
<reference evidence="1" key="1">
    <citation type="journal article" date="2014" name="Int. J. Syst. Evol. Microbiol.">
        <title>Complete genome sequence of Corynebacterium casei LMG S-19264T (=DSM 44701T), isolated from a smear-ripened cheese.</title>
        <authorList>
            <consortium name="US DOE Joint Genome Institute (JGI-PGF)"/>
            <person name="Walter F."/>
            <person name="Albersmeier A."/>
            <person name="Kalinowski J."/>
            <person name="Ruckert C."/>
        </authorList>
    </citation>
    <scope>NUCLEOTIDE SEQUENCE</scope>
    <source>
        <strain evidence="1">VKM B-2748</strain>
    </source>
</reference>